<dbReference type="GO" id="GO:0055085">
    <property type="term" value="P:transmembrane transport"/>
    <property type="evidence" value="ECO:0007669"/>
    <property type="project" value="InterPro"/>
</dbReference>
<protein>
    <recommendedName>
        <fullName evidence="3">ABC transporter substrate-binding protein</fullName>
    </recommendedName>
</protein>
<dbReference type="PIRSF" id="PIRSF039026">
    <property type="entry name" value="SiaP"/>
    <property type="match status" value="1"/>
</dbReference>
<dbReference type="Pfam" id="PF03480">
    <property type="entry name" value="DctP"/>
    <property type="match status" value="1"/>
</dbReference>
<evidence type="ECO:0000313" key="2">
    <source>
        <dbReference type="EMBL" id="SVB64603.1"/>
    </source>
</evidence>
<dbReference type="Gene3D" id="3.40.190.170">
    <property type="entry name" value="Bacterial extracellular solute-binding protein, family 7"/>
    <property type="match status" value="1"/>
</dbReference>
<evidence type="ECO:0000256" key="1">
    <source>
        <dbReference type="ARBA" id="ARBA00022729"/>
    </source>
</evidence>
<dbReference type="InterPro" id="IPR026289">
    <property type="entry name" value="SBP_TakP-like"/>
</dbReference>
<dbReference type="Gene3D" id="3.40.190.10">
    <property type="entry name" value="Periplasmic binding protein-like II"/>
    <property type="match status" value="1"/>
</dbReference>
<accession>A0A382FQV0</accession>
<reference evidence="2" key="1">
    <citation type="submission" date="2018-05" db="EMBL/GenBank/DDBJ databases">
        <authorList>
            <person name="Lanie J.A."/>
            <person name="Ng W.-L."/>
            <person name="Kazmierczak K.M."/>
            <person name="Andrzejewski T.M."/>
            <person name="Davidsen T.M."/>
            <person name="Wayne K.J."/>
            <person name="Tettelin H."/>
            <person name="Glass J.I."/>
            <person name="Rusch D."/>
            <person name="Podicherti R."/>
            <person name="Tsui H.-C.T."/>
            <person name="Winkler M.E."/>
        </authorList>
    </citation>
    <scope>NUCLEOTIDE SEQUENCE</scope>
</reference>
<sequence length="327" mass="36420">MQTSFSPNLDLLHGSGERIGQKVEELTGGKFTIRVYGAGEIVPGLQVMDAVMQGTLQCGLTSGYYYIGKHPALAFDTAIPFGMTTRQTLSWLHYGGGLEMINQIYSEFGVLSIPASTTGGQMGGWFREPVNSLEELAGMRMRIPGIGGEIMSRLGVTVQTLAGPEIYPALERGAIDATEWIGPHDDESMGLYQVASYYYYPGWWEPGVTLGLLINIDEYNALPPAYQQVLHTVCGETFCERLAAYDWANPPALQRLIQDHGVIITPYSEDVMEAAWRESHNYLDELSASNAEFRQIYDSYRTFRNAQWSFVNGNELAYQQWVIPRIG</sequence>
<name>A0A382FQV0_9ZZZZ</name>
<organism evidence="2">
    <name type="scientific">marine metagenome</name>
    <dbReference type="NCBI Taxonomy" id="408172"/>
    <lineage>
        <taxon>unclassified sequences</taxon>
        <taxon>metagenomes</taxon>
        <taxon>ecological metagenomes</taxon>
    </lineage>
</organism>
<proteinExistence type="predicted"/>
<dbReference type="AlphaFoldDB" id="A0A382FQV0"/>
<dbReference type="InterPro" id="IPR038404">
    <property type="entry name" value="TRAP_DctP_sf"/>
</dbReference>
<dbReference type="GO" id="GO:0031317">
    <property type="term" value="C:tripartite ATP-independent periplasmic transporter complex"/>
    <property type="evidence" value="ECO:0007669"/>
    <property type="project" value="InterPro"/>
</dbReference>
<dbReference type="PANTHER" id="PTHR33376">
    <property type="match status" value="1"/>
</dbReference>
<keyword evidence="1" id="KW-0732">Signal</keyword>
<evidence type="ECO:0008006" key="3">
    <source>
        <dbReference type="Google" id="ProtNLM"/>
    </source>
</evidence>
<dbReference type="PANTHER" id="PTHR33376:SF5">
    <property type="entry name" value="EXTRACYTOPLASMIC SOLUTE RECEPTOR PROTEIN"/>
    <property type="match status" value="1"/>
</dbReference>
<dbReference type="InterPro" id="IPR018389">
    <property type="entry name" value="DctP_fam"/>
</dbReference>
<dbReference type="EMBL" id="UINC01050985">
    <property type="protein sequence ID" value="SVB64603.1"/>
    <property type="molecule type" value="Genomic_DNA"/>
</dbReference>
<gene>
    <name evidence="2" type="ORF">METZ01_LOCUS217457</name>
</gene>